<keyword evidence="4" id="KW-1185">Reference proteome</keyword>
<keyword evidence="2" id="KW-0732">Signal</keyword>
<evidence type="ECO:0000313" key="3">
    <source>
        <dbReference type="EMBL" id="EZP27710.1"/>
    </source>
</evidence>
<dbReference type="PROSITE" id="PS51257">
    <property type="entry name" value="PROKAR_LIPOPROTEIN"/>
    <property type="match status" value="1"/>
</dbReference>
<comment type="caution">
    <text evidence="3">The sequence shown here is derived from an EMBL/GenBank/DDBJ whole genome shotgun (WGS) entry which is preliminary data.</text>
</comment>
<evidence type="ECO:0000256" key="2">
    <source>
        <dbReference type="SAM" id="SignalP"/>
    </source>
</evidence>
<feature type="compositionally biased region" description="Low complexity" evidence="1">
    <location>
        <begin position="29"/>
        <end position="55"/>
    </location>
</feature>
<protein>
    <submittedName>
        <fullName evidence="3">Uncharacterized protein</fullName>
    </submittedName>
</protein>
<dbReference type="OrthoDB" id="5083902at2"/>
<dbReference type="Proteomes" id="UP000024001">
    <property type="component" value="Unassembled WGS sequence"/>
</dbReference>
<feature type="chain" id="PRO_5039022767" evidence="2">
    <location>
        <begin position="30"/>
        <end position="180"/>
    </location>
</feature>
<feature type="signal peptide" evidence="2">
    <location>
        <begin position="1"/>
        <end position="29"/>
    </location>
</feature>
<name>A0A031FVT2_9MICO</name>
<evidence type="ECO:0000313" key="4">
    <source>
        <dbReference type="Proteomes" id="UP000024001"/>
    </source>
</evidence>
<proteinExistence type="predicted"/>
<accession>A0A031FVT2</accession>
<dbReference type="EMBL" id="JFYO01000005">
    <property type="protein sequence ID" value="EZP27710.1"/>
    <property type="molecule type" value="Genomic_DNA"/>
</dbReference>
<organism evidence="3 4">
    <name type="scientific">Microbacterium oleivorans</name>
    <dbReference type="NCBI Taxonomy" id="273677"/>
    <lineage>
        <taxon>Bacteria</taxon>
        <taxon>Bacillati</taxon>
        <taxon>Actinomycetota</taxon>
        <taxon>Actinomycetes</taxon>
        <taxon>Micrococcales</taxon>
        <taxon>Microbacteriaceae</taxon>
        <taxon>Microbacterium</taxon>
    </lineage>
</organism>
<dbReference type="GeneID" id="91433269"/>
<feature type="region of interest" description="Disordered" evidence="1">
    <location>
        <begin position="29"/>
        <end position="59"/>
    </location>
</feature>
<gene>
    <name evidence="3" type="ORF">BW34_01702</name>
</gene>
<dbReference type="PATRIC" id="fig|273677.3.peg.1684"/>
<reference evidence="3 4" key="1">
    <citation type="submission" date="2014-03" db="EMBL/GenBank/DDBJ databases">
        <title>Draft Genome Sequences of 13 Willow Endophytes.</title>
        <authorList>
            <person name="Gan H.Y."/>
            <person name="Gan H.M."/>
            <person name="Savka M.A."/>
            <person name="Hudson A.O."/>
        </authorList>
    </citation>
    <scope>NUCLEOTIDE SEQUENCE [LARGE SCALE GENOMIC DNA]</scope>
    <source>
        <strain evidence="3 4">RIT293</strain>
    </source>
</reference>
<sequence>MSRTSTISAGFAVATLALFALTGCGSAESGTTTTPAPVSSAPAEQSPSAEAEAPAGDQSTADACNILQSDLASLSTEINSASGELSESVQSGDTKAARETFTKIGTTIDGISGKITNPEVSAAFESYSTAWSDFEKVFVELSDAIDSKDQAGIQAAAGGLNDGITAFTDAAGEISKVCAP</sequence>
<evidence type="ECO:0000256" key="1">
    <source>
        <dbReference type="SAM" id="MobiDB-lite"/>
    </source>
</evidence>
<dbReference type="AlphaFoldDB" id="A0A031FVT2"/>
<dbReference type="KEGG" id="moo:BWL13_02921"/>
<dbReference type="RefSeq" id="WP_036311280.1">
    <property type="nucleotide sequence ID" value="NZ_CP031421.1"/>
</dbReference>